<gene>
    <name evidence="2" type="ORF">J3R30DRAFT_923322</name>
</gene>
<proteinExistence type="predicted"/>
<dbReference type="OrthoDB" id="2507795at2759"/>
<organism evidence="2 3">
    <name type="scientific">Lentinula aciculospora</name>
    <dbReference type="NCBI Taxonomy" id="153920"/>
    <lineage>
        <taxon>Eukaryota</taxon>
        <taxon>Fungi</taxon>
        <taxon>Dikarya</taxon>
        <taxon>Basidiomycota</taxon>
        <taxon>Agaricomycotina</taxon>
        <taxon>Agaricomycetes</taxon>
        <taxon>Agaricomycetidae</taxon>
        <taxon>Agaricales</taxon>
        <taxon>Marasmiineae</taxon>
        <taxon>Omphalotaceae</taxon>
        <taxon>Lentinula</taxon>
    </lineage>
</organism>
<feature type="compositionally biased region" description="Polar residues" evidence="1">
    <location>
        <begin position="514"/>
        <end position="526"/>
    </location>
</feature>
<accession>A0A9W9ATP1</accession>
<feature type="region of interest" description="Disordered" evidence="1">
    <location>
        <begin position="570"/>
        <end position="618"/>
    </location>
</feature>
<dbReference type="Proteomes" id="UP001150266">
    <property type="component" value="Unassembled WGS sequence"/>
</dbReference>
<feature type="region of interest" description="Disordered" evidence="1">
    <location>
        <begin position="275"/>
        <end position="311"/>
    </location>
</feature>
<protein>
    <submittedName>
        <fullName evidence="2">Uncharacterized protein</fullName>
    </submittedName>
</protein>
<evidence type="ECO:0000313" key="2">
    <source>
        <dbReference type="EMBL" id="KAJ4488354.1"/>
    </source>
</evidence>
<feature type="region of interest" description="Disordered" evidence="1">
    <location>
        <begin position="468"/>
        <end position="555"/>
    </location>
</feature>
<evidence type="ECO:0000313" key="3">
    <source>
        <dbReference type="Proteomes" id="UP001150266"/>
    </source>
</evidence>
<feature type="compositionally biased region" description="Acidic residues" evidence="1">
    <location>
        <begin position="487"/>
        <end position="497"/>
    </location>
</feature>
<evidence type="ECO:0000256" key="1">
    <source>
        <dbReference type="SAM" id="MobiDB-lite"/>
    </source>
</evidence>
<dbReference type="Pfam" id="PF10336">
    <property type="entry name" value="DUF2420"/>
    <property type="match status" value="1"/>
</dbReference>
<keyword evidence="3" id="KW-1185">Reference proteome</keyword>
<reference evidence="2" key="1">
    <citation type="submission" date="2022-08" db="EMBL/GenBank/DDBJ databases">
        <title>A Global Phylogenomic Analysis of the Shiitake Genus Lentinula.</title>
        <authorList>
            <consortium name="DOE Joint Genome Institute"/>
            <person name="Sierra-Patev S."/>
            <person name="Min B."/>
            <person name="Naranjo-Ortiz M."/>
            <person name="Looney B."/>
            <person name="Konkel Z."/>
            <person name="Slot J.C."/>
            <person name="Sakamoto Y."/>
            <person name="Steenwyk J.L."/>
            <person name="Rokas A."/>
            <person name="Carro J."/>
            <person name="Camarero S."/>
            <person name="Ferreira P."/>
            <person name="Molpeceres G."/>
            <person name="Ruiz-Duenas F.J."/>
            <person name="Serrano A."/>
            <person name="Henrissat B."/>
            <person name="Drula E."/>
            <person name="Hughes K.W."/>
            <person name="Mata J.L."/>
            <person name="Ishikawa N.K."/>
            <person name="Vargas-Isla R."/>
            <person name="Ushijima S."/>
            <person name="Smith C.A."/>
            <person name="Ahrendt S."/>
            <person name="Andreopoulos W."/>
            <person name="He G."/>
            <person name="Labutti K."/>
            <person name="Lipzen A."/>
            <person name="Ng V."/>
            <person name="Riley R."/>
            <person name="Sandor L."/>
            <person name="Barry K."/>
            <person name="Martinez A.T."/>
            <person name="Xiao Y."/>
            <person name="Gibbons J.G."/>
            <person name="Terashima K."/>
            <person name="Grigoriev I.V."/>
            <person name="Hibbett D.S."/>
        </authorList>
    </citation>
    <scope>NUCLEOTIDE SEQUENCE</scope>
    <source>
        <strain evidence="2">JLM2183</strain>
    </source>
</reference>
<name>A0A9W9ATP1_9AGAR</name>
<comment type="caution">
    <text evidence="2">The sequence shown here is derived from an EMBL/GenBank/DDBJ whole genome shotgun (WGS) entry which is preliminary data.</text>
</comment>
<feature type="compositionally biased region" description="Basic and acidic residues" evidence="1">
    <location>
        <begin position="498"/>
        <end position="509"/>
    </location>
</feature>
<dbReference type="InterPro" id="IPR018822">
    <property type="entry name" value="UPF0646"/>
</dbReference>
<dbReference type="EMBL" id="JAOTPV010000002">
    <property type="protein sequence ID" value="KAJ4488354.1"/>
    <property type="molecule type" value="Genomic_DNA"/>
</dbReference>
<sequence>MATIFEPYDTPMLDYHPDMDVQMHPNLDPWFHEEANMEAEDTFSLSRASLDRDLVDVEIEMENYLDDSSQNPEYEMVDEVEAANYLVAPELEDIVDMDALHQPSTMNDSTLESSAPVELTTQPLLSPAVKNISGSIDAQTDTVAEAEILSTETPMHIGHTSDESVPVNGTSEFELPVSNTGIDEAVLSEPMPAGISLEESSTHAEEFILDPEHVPNAVMNSAAASDEGGPPNGAIVAHTEAEGLLQTGAGAMHPSTEEEVVELTGVDADILDQVDPVSSDVTESIERPIDHGENEEDNQVTENDPHEISEGVYIDPPPAVLLSFTYLDHSDVSLFNQPPQSDPSSSTTESSGYAVLLSERPTLYYEPLSTVFEALRNDSELSNLADLSRVELVLDAYDLELTISEDNIFTRETSLHDLNVLHDGLDFTGPLRFRLQWVNTRFIDRYRMLQEQIMRLNLADAGEEYNTKELNDNSLQETTDQEHGPDYTEENVEEYQEQDERTNENHPQSEEQTENNTVELLATPTNDADVEPGDEASVLNDGQYSPENEDPEAEESFEVTVLYDDAQELEEQDTEDNGAANLEEPTEFDGAEGYEVPDDAQDPKEPSEGQEEDEHVEVEATQIQEELSQMQEQSYELGKPNLILCSYSLTIARSQNRRTPAIMTTRHL</sequence>
<feature type="compositionally biased region" description="Acidic residues" evidence="1">
    <location>
        <begin position="584"/>
        <end position="600"/>
    </location>
</feature>
<dbReference type="AlphaFoldDB" id="A0A9W9ATP1"/>